<evidence type="ECO:0000256" key="4">
    <source>
        <dbReference type="ARBA" id="ARBA00022692"/>
    </source>
</evidence>
<feature type="compositionally biased region" description="Basic and acidic residues" evidence="15">
    <location>
        <begin position="864"/>
        <end position="878"/>
    </location>
</feature>
<dbReference type="EMBL" id="MCGE01000026">
    <property type="protein sequence ID" value="ORZ09810.1"/>
    <property type="molecule type" value="Genomic_DNA"/>
</dbReference>
<dbReference type="InterPro" id="IPR034182">
    <property type="entry name" value="Kexin/furin"/>
</dbReference>
<keyword evidence="10 16" id="KW-0472">Membrane</keyword>
<dbReference type="PANTHER" id="PTHR42884">
    <property type="entry name" value="PROPROTEIN CONVERTASE SUBTILISIN/KEXIN-RELATED"/>
    <property type="match status" value="1"/>
</dbReference>
<keyword evidence="20" id="KW-1185">Reference proteome</keyword>
<evidence type="ECO:0000256" key="15">
    <source>
        <dbReference type="SAM" id="MobiDB-lite"/>
    </source>
</evidence>
<dbReference type="InterPro" id="IPR015500">
    <property type="entry name" value="Peptidase_S8_subtilisin-rel"/>
</dbReference>
<dbReference type="InterPro" id="IPR022398">
    <property type="entry name" value="Peptidase_S8_His-AS"/>
</dbReference>
<keyword evidence="12" id="KW-0325">Glycoprotein</keyword>
<feature type="domain" description="P/Homo B" evidence="18">
    <location>
        <begin position="545"/>
        <end position="684"/>
    </location>
</feature>
<dbReference type="InterPro" id="IPR023828">
    <property type="entry name" value="Peptidase_S8_Ser-AS"/>
</dbReference>
<dbReference type="STRING" id="90262.A0A1X2I5F2"/>
<keyword evidence="6 14" id="KW-0378">Hydrolase</keyword>
<keyword evidence="11" id="KW-0865">Zymogen</keyword>
<dbReference type="PROSITE" id="PS00136">
    <property type="entry name" value="SUBTILASE_ASP"/>
    <property type="match status" value="1"/>
</dbReference>
<evidence type="ECO:0000256" key="11">
    <source>
        <dbReference type="ARBA" id="ARBA00023145"/>
    </source>
</evidence>
<dbReference type="InterPro" id="IPR002884">
    <property type="entry name" value="P_dom"/>
</dbReference>
<feature type="region of interest" description="Disordered" evidence="15">
    <location>
        <begin position="141"/>
        <end position="186"/>
    </location>
</feature>
<gene>
    <name evidence="19" type="ORF">BCR42DRAFT_441375</name>
</gene>
<evidence type="ECO:0000256" key="17">
    <source>
        <dbReference type="SAM" id="SignalP"/>
    </source>
</evidence>
<evidence type="ECO:0000256" key="8">
    <source>
        <dbReference type="ARBA" id="ARBA00022837"/>
    </source>
</evidence>
<evidence type="ECO:0000256" key="13">
    <source>
        <dbReference type="PIRSR" id="PIRSR615500-1"/>
    </source>
</evidence>
<dbReference type="Pfam" id="PF00082">
    <property type="entry name" value="Peptidase_S8"/>
    <property type="match status" value="1"/>
</dbReference>
<protein>
    <submittedName>
        <fullName evidence="19">Peptidase S8/S53 domain-containing protein</fullName>
    </submittedName>
</protein>
<dbReference type="SUPFAM" id="SSF49785">
    <property type="entry name" value="Galactose-binding domain-like"/>
    <property type="match status" value="1"/>
</dbReference>
<evidence type="ECO:0000256" key="1">
    <source>
        <dbReference type="ARBA" id="ARBA00004370"/>
    </source>
</evidence>
<keyword evidence="7 14" id="KW-0720">Serine protease</keyword>
<feature type="transmembrane region" description="Helical" evidence="16">
    <location>
        <begin position="795"/>
        <end position="812"/>
    </location>
</feature>
<dbReference type="PROSITE" id="PS51892">
    <property type="entry name" value="SUBTILASE"/>
    <property type="match status" value="1"/>
</dbReference>
<evidence type="ECO:0000256" key="12">
    <source>
        <dbReference type="ARBA" id="ARBA00023180"/>
    </source>
</evidence>
<feature type="region of interest" description="Disordered" evidence="15">
    <location>
        <begin position="739"/>
        <end position="789"/>
    </location>
</feature>
<dbReference type="PANTHER" id="PTHR42884:SF14">
    <property type="entry name" value="NEUROENDOCRINE CONVERTASE 1"/>
    <property type="match status" value="1"/>
</dbReference>
<dbReference type="Gene3D" id="2.60.120.260">
    <property type="entry name" value="Galactose-binding domain-like"/>
    <property type="match status" value="1"/>
</dbReference>
<dbReference type="PROSITE" id="PS00138">
    <property type="entry name" value="SUBTILASE_SER"/>
    <property type="match status" value="1"/>
</dbReference>
<evidence type="ECO:0000256" key="5">
    <source>
        <dbReference type="ARBA" id="ARBA00022729"/>
    </source>
</evidence>
<feature type="active site" description="Charge relay system" evidence="13 14">
    <location>
        <position position="297"/>
    </location>
</feature>
<feature type="compositionally biased region" description="Polar residues" evidence="15">
    <location>
        <begin position="851"/>
        <end position="861"/>
    </location>
</feature>
<evidence type="ECO:0000256" key="14">
    <source>
        <dbReference type="PROSITE-ProRule" id="PRU01240"/>
    </source>
</evidence>
<dbReference type="GO" id="GO:0005802">
    <property type="term" value="C:trans-Golgi network"/>
    <property type="evidence" value="ECO:0007669"/>
    <property type="project" value="TreeGrafter"/>
</dbReference>
<dbReference type="Proteomes" id="UP000193560">
    <property type="component" value="Unassembled WGS sequence"/>
</dbReference>
<keyword evidence="4 16" id="KW-0812">Transmembrane</keyword>
<dbReference type="AlphaFoldDB" id="A0A1X2I5F2"/>
<comment type="similarity">
    <text evidence="2">Belongs to the peptidase S8 family. Furin subfamily.</text>
</comment>
<feature type="chain" id="PRO_5012688020" evidence="17">
    <location>
        <begin position="21"/>
        <end position="878"/>
    </location>
</feature>
<keyword evidence="3 14" id="KW-0645">Protease</keyword>
<feature type="compositionally biased region" description="Acidic residues" evidence="15">
    <location>
        <begin position="170"/>
        <end position="183"/>
    </location>
</feature>
<dbReference type="InterPro" id="IPR008979">
    <property type="entry name" value="Galactose-bd-like_sf"/>
</dbReference>
<dbReference type="OrthoDB" id="300641at2759"/>
<dbReference type="CDD" id="cd04059">
    <property type="entry name" value="Peptidases_S8_Protein_convertases_Kexins_Furin-like"/>
    <property type="match status" value="1"/>
</dbReference>
<dbReference type="PROSITE" id="PS00137">
    <property type="entry name" value="SUBTILASE_HIS"/>
    <property type="match status" value="1"/>
</dbReference>
<reference evidence="19 20" key="1">
    <citation type="submission" date="2016-07" db="EMBL/GenBank/DDBJ databases">
        <title>Pervasive Adenine N6-methylation of Active Genes in Fungi.</title>
        <authorList>
            <consortium name="DOE Joint Genome Institute"/>
            <person name="Mondo S.J."/>
            <person name="Dannebaum R.O."/>
            <person name="Kuo R.C."/>
            <person name="Labutti K."/>
            <person name="Haridas S."/>
            <person name="Kuo A."/>
            <person name="Salamov A."/>
            <person name="Ahrendt S.R."/>
            <person name="Lipzen A."/>
            <person name="Sullivan W."/>
            <person name="Andreopoulos W.B."/>
            <person name="Clum A."/>
            <person name="Lindquist E."/>
            <person name="Daum C."/>
            <person name="Ramamoorthy G.K."/>
            <person name="Gryganskyi A."/>
            <person name="Culley D."/>
            <person name="Magnuson J.K."/>
            <person name="James T.Y."/>
            <person name="O'Malley M.A."/>
            <person name="Stajich J.E."/>
            <person name="Spatafora J.W."/>
            <person name="Visel A."/>
            <person name="Grigoriev I.V."/>
        </authorList>
    </citation>
    <scope>NUCLEOTIDE SEQUENCE [LARGE SCALE GENOMIC DNA]</scope>
    <source>
        <strain evidence="19 20">NRRL 1336</strain>
    </source>
</reference>
<evidence type="ECO:0000259" key="18">
    <source>
        <dbReference type="PROSITE" id="PS51829"/>
    </source>
</evidence>
<dbReference type="GO" id="GO:0004252">
    <property type="term" value="F:serine-type endopeptidase activity"/>
    <property type="evidence" value="ECO:0007669"/>
    <property type="project" value="UniProtKB-UniRule"/>
</dbReference>
<feature type="active site" description="Charge relay system" evidence="13 14">
    <location>
        <position position="259"/>
    </location>
</feature>
<proteinExistence type="inferred from homology"/>
<feature type="signal peptide" evidence="17">
    <location>
        <begin position="1"/>
        <end position="20"/>
    </location>
</feature>
<dbReference type="Pfam" id="PF01483">
    <property type="entry name" value="P_proprotein"/>
    <property type="match status" value="1"/>
</dbReference>
<organism evidence="19 20">
    <name type="scientific">Absidia repens</name>
    <dbReference type="NCBI Taxonomy" id="90262"/>
    <lineage>
        <taxon>Eukaryota</taxon>
        <taxon>Fungi</taxon>
        <taxon>Fungi incertae sedis</taxon>
        <taxon>Mucoromycota</taxon>
        <taxon>Mucoromycotina</taxon>
        <taxon>Mucoromycetes</taxon>
        <taxon>Mucorales</taxon>
        <taxon>Cunninghamellaceae</taxon>
        <taxon>Absidia</taxon>
    </lineage>
</organism>
<dbReference type="SUPFAM" id="SSF52743">
    <property type="entry name" value="Subtilisin-like"/>
    <property type="match status" value="1"/>
</dbReference>
<evidence type="ECO:0000256" key="16">
    <source>
        <dbReference type="SAM" id="Phobius"/>
    </source>
</evidence>
<accession>A0A1X2I5F2</accession>
<feature type="compositionally biased region" description="Low complexity" evidence="15">
    <location>
        <begin position="739"/>
        <end position="753"/>
    </location>
</feature>
<dbReference type="PROSITE" id="PS51829">
    <property type="entry name" value="P_HOMO_B"/>
    <property type="match status" value="1"/>
</dbReference>
<evidence type="ECO:0000313" key="19">
    <source>
        <dbReference type="EMBL" id="ORZ09810.1"/>
    </source>
</evidence>
<dbReference type="InterPro" id="IPR023827">
    <property type="entry name" value="Peptidase_S8_Asp-AS"/>
</dbReference>
<evidence type="ECO:0000313" key="20">
    <source>
        <dbReference type="Proteomes" id="UP000193560"/>
    </source>
</evidence>
<keyword evidence="8" id="KW-0106">Calcium</keyword>
<feature type="active site" description="Charge relay system" evidence="13 14">
    <location>
        <position position="469"/>
    </location>
</feature>
<dbReference type="GO" id="GO:0000139">
    <property type="term" value="C:Golgi membrane"/>
    <property type="evidence" value="ECO:0007669"/>
    <property type="project" value="TreeGrafter"/>
</dbReference>
<dbReference type="GO" id="GO:0016485">
    <property type="term" value="P:protein processing"/>
    <property type="evidence" value="ECO:0007669"/>
    <property type="project" value="TreeGrafter"/>
</dbReference>
<dbReference type="InterPro" id="IPR000209">
    <property type="entry name" value="Peptidase_S8/S53_dom"/>
</dbReference>
<dbReference type="GO" id="GO:0007323">
    <property type="term" value="P:peptide pheromone maturation"/>
    <property type="evidence" value="ECO:0007669"/>
    <property type="project" value="UniProtKB-ARBA"/>
</dbReference>
<evidence type="ECO:0000256" key="3">
    <source>
        <dbReference type="ARBA" id="ARBA00022670"/>
    </source>
</evidence>
<keyword evidence="5 17" id="KW-0732">Signal</keyword>
<sequence>MSTSLSIILFCLLLVSSVSGSLYARDHQHRLYYTMYIPNGNHAAAMHVAHQLKARYEGPVGELQQYHEISTLKSPPPLSPRGHTLDKRHNQDLDEYTDAHHTLLKRFRQLQQQQIAKRDTATATTSPFILQIDSLKPQIRHRRLVKRAPPSPDYIHGRYRLASRQKKDDDDNDDDDDDEEETDSAVIPEQHYLDPISSKHFLNLTDGFKNLKQALNIDDPGFDRQWHLVNQDQYGHDLNVTGVWSQGITGKNIVVAILDDGLDMNNDDLTTNFFAEGSYDFNDHTSLPKPRLVEDTHGTRCAGEIAAVKNGVCGVGMAYDAKVAGIRILSADITDEDEARALNYKYQENHIYSCSWGPPDYGEVAEAPQGIVLDAIKNGIDKGRNGTGTIYVFASGNGGGNDDNCNFDGYTNSIYTITVGAIDRMGNHPYYSERCSAQLVVAYSSGSGGNIYTTDVGQNKCTDRHGGTSAAAPLAAGVFALVLSVRPDLTWRDMQYLCVQTAVPLSLDDGDWTLLPSGRKYNHKFGYGKLDAYAIVEAAKTFEKVGPQTYLQLSALRNKRPIPDRSVDADQDLTDTITITQDMVDAAGLARLEHVTATVYIEHDRRGDLEVLLESPQNVSSQLGAPRKYDVSADGLIDWTFMTVKHWDEDPVGEWTLRVIDWKNSQFTGSFTNWTLTLYGERVEEVDGEIIHMPTTATTTTTNMVAPALSSDWQNIHGPSSSLSPSIATSVPSVISLDPTSAATTPTSASATTITQDDDEAVPNSYAGEMNDTMPSSSEPEKDDDDHGSSTGTRFFYVMMVGITVTGLLWVLRRRIKGPQSAKDTTTYTNVPQYQQPHDPFMHEYGMAYQDQPSQHFSSETINDDQHKYDGGGSGKER</sequence>
<name>A0A1X2I5F2_9FUNG</name>
<dbReference type="InterPro" id="IPR036852">
    <property type="entry name" value="Peptidase_S8/S53_dom_sf"/>
</dbReference>
<dbReference type="PRINTS" id="PR00723">
    <property type="entry name" value="SUBTILISIN"/>
</dbReference>
<comment type="caution">
    <text evidence="19">The sequence shown here is derived from an EMBL/GenBank/DDBJ whole genome shotgun (WGS) entry which is preliminary data.</text>
</comment>
<dbReference type="FunFam" id="3.40.50.200:FF:000005">
    <property type="entry name" value="Proprotein convertase subtilisin/kexin type 7"/>
    <property type="match status" value="1"/>
</dbReference>
<evidence type="ECO:0000256" key="2">
    <source>
        <dbReference type="ARBA" id="ARBA00005325"/>
    </source>
</evidence>
<evidence type="ECO:0000256" key="6">
    <source>
        <dbReference type="ARBA" id="ARBA00022801"/>
    </source>
</evidence>
<evidence type="ECO:0000256" key="7">
    <source>
        <dbReference type="ARBA" id="ARBA00022825"/>
    </source>
</evidence>
<dbReference type="Gene3D" id="3.40.50.200">
    <property type="entry name" value="Peptidase S8/S53 domain"/>
    <property type="match status" value="1"/>
</dbReference>
<dbReference type="FunFam" id="2.60.120.260:FF:000026">
    <property type="entry name" value="proprotein convertase subtilisin/kexin type 7"/>
    <property type="match status" value="1"/>
</dbReference>
<evidence type="ECO:0000256" key="9">
    <source>
        <dbReference type="ARBA" id="ARBA00022989"/>
    </source>
</evidence>
<evidence type="ECO:0000256" key="10">
    <source>
        <dbReference type="ARBA" id="ARBA00023136"/>
    </source>
</evidence>
<keyword evidence="9 16" id="KW-1133">Transmembrane helix</keyword>
<feature type="region of interest" description="Disordered" evidence="15">
    <location>
        <begin position="850"/>
        <end position="878"/>
    </location>
</feature>
<comment type="subcellular location">
    <subcellularLocation>
        <location evidence="1">Membrane</location>
    </subcellularLocation>
</comment>